<dbReference type="GO" id="GO:0005832">
    <property type="term" value="C:chaperonin-containing T-complex"/>
    <property type="evidence" value="ECO:0007669"/>
    <property type="project" value="UniProtKB-ARBA"/>
</dbReference>
<dbReference type="EMBL" id="KZ819639">
    <property type="protein sequence ID" value="PWN87690.1"/>
    <property type="molecule type" value="Genomic_DNA"/>
</dbReference>
<dbReference type="FunFam" id="1.10.560.10:FF:000017">
    <property type="entry name" value="T-complex protein 1 subunit eta"/>
    <property type="match status" value="1"/>
</dbReference>
<comment type="subunit">
    <text evidence="3">Heterooligomeric complex of about 850 to 900 kDa that forms two stacked rings, 12 to 16 nm in diameter.</text>
</comment>
<evidence type="ECO:0000313" key="11">
    <source>
        <dbReference type="EMBL" id="PWN87690.1"/>
    </source>
</evidence>
<dbReference type="InterPro" id="IPR027409">
    <property type="entry name" value="GroEL-like_apical_dom_sf"/>
</dbReference>
<keyword evidence="7 8" id="KW-0143">Chaperone</keyword>
<dbReference type="FunFam" id="3.50.7.10:FF:000006">
    <property type="entry name" value="T-complex protein 1 subunit eta"/>
    <property type="match status" value="1"/>
</dbReference>
<name>A0A316YDH6_9BASI</name>
<evidence type="ECO:0000256" key="10">
    <source>
        <dbReference type="SAM" id="MobiDB-lite"/>
    </source>
</evidence>
<evidence type="ECO:0000256" key="5">
    <source>
        <dbReference type="ARBA" id="ARBA00022741"/>
    </source>
</evidence>
<evidence type="ECO:0000256" key="1">
    <source>
        <dbReference type="ARBA" id="ARBA00004496"/>
    </source>
</evidence>
<evidence type="ECO:0000313" key="12">
    <source>
        <dbReference type="Proteomes" id="UP000245768"/>
    </source>
</evidence>
<dbReference type="PANTHER" id="PTHR11353">
    <property type="entry name" value="CHAPERONIN"/>
    <property type="match status" value="1"/>
</dbReference>
<dbReference type="AlphaFoldDB" id="A0A316YDH6"/>
<dbReference type="Gene3D" id="3.50.7.10">
    <property type="entry name" value="GroEL"/>
    <property type="match status" value="1"/>
</dbReference>
<keyword evidence="4 9" id="KW-0963">Cytoplasm</keyword>
<protein>
    <recommendedName>
        <fullName evidence="9">T-complex protein 1 subunit eta</fullName>
        <shortName evidence="9">TCP-1-eta</shortName>
    </recommendedName>
    <alternativeName>
        <fullName evidence="9">CCT-eta</fullName>
    </alternativeName>
</protein>
<reference evidence="11 12" key="1">
    <citation type="journal article" date="2018" name="Mol. Biol. Evol.">
        <title>Broad Genomic Sampling Reveals a Smut Pathogenic Ancestry of the Fungal Clade Ustilaginomycotina.</title>
        <authorList>
            <person name="Kijpornyongpan T."/>
            <person name="Mondo S.J."/>
            <person name="Barry K."/>
            <person name="Sandor L."/>
            <person name="Lee J."/>
            <person name="Lipzen A."/>
            <person name="Pangilinan J."/>
            <person name="LaButti K."/>
            <person name="Hainaut M."/>
            <person name="Henrissat B."/>
            <person name="Grigoriev I.V."/>
            <person name="Spatafora J.W."/>
            <person name="Aime M.C."/>
        </authorList>
    </citation>
    <scope>NUCLEOTIDE SEQUENCE [LARGE SCALE GENOMIC DNA]</scope>
    <source>
        <strain evidence="11 12">MCA 4198</strain>
    </source>
</reference>
<dbReference type="GeneID" id="37041677"/>
<dbReference type="InterPro" id="IPR017998">
    <property type="entry name" value="Chaperone_TCP-1"/>
</dbReference>
<dbReference type="OrthoDB" id="10248520at2759"/>
<evidence type="ECO:0000256" key="7">
    <source>
        <dbReference type="ARBA" id="ARBA00023186"/>
    </source>
</evidence>
<keyword evidence="5 8" id="KW-0547">Nucleotide-binding</keyword>
<dbReference type="NCBIfam" id="NF041083">
    <property type="entry name" value="thermosome_beta"/>
    <property type="match status" value="1"/>
</dbReference>
<gene>
    <name evidence="11" type="ORF">FA10DRAFT_255246</name>
</gene>
<dbReference type="NCBIfam" id="TIGR02345">
    <property type="entry name" value="chap_CCT_eta"/>
    <property type="match status" value="1"/>
</dbReference>
<dbReference type="Proteomes" id="UP000245768">
    <property type="component" value="Unassembled WGS sequence"/>
</dbReference>
<dbReference type="GO" id="GO:0140662">
    <property type="term" value="F:ATP-dependent protein folding chaperone"/>
    <property type="evidence" value="ECO:0007669"/>
    <property type="project" value="InterPro"/>
</dbReference>
<comment type="function">
    <text evidence="9">Molecular chaperone; assists the folding of proteins upon ATP hydrolysis. Known to play a role, in vitro, in the folding of actin and tubulin.</text>
</comment>
<accession>A0A316YDH6</accession>
<evidence type="ECO:0000256" key="8">
    <source>
        <dbReference type="RuleBase" id="RU004187"/>
    </source>
</evidence>
<evidence type="ECO:0000256" key="6">
    <source>
        <dbReference type="ARBA" id="ARBA00022840"/>
    </source>
</evidence>
<dbReference type="InterPro" id="IPR027410">
    <property type="entry name" value="TCP-1-like_intermed_sf"/>
</dbReference>
<dbReference type="PROSITE" id="PS00995">
    <property type="entry name" value="TCP1_3"/>
    <property type="match status" value="1"/>
</dbReference>
<comment type="subcellular location">
    <subcellularLocation>
        <location evidence="1 9">Cytoplasm</location>
    </subcellularLocation>
</comment>
<dbReference type="SUPFAM" id="SSF54849">
    <property type="entry name" value="GroEL-intermediate domain like"/>
    <property type="match status" value="1"/>
</dbReference>
<feature type="compositionally biased region" description="Basic residues" evidence="10">
    <location>
        <begin position="552"/>
        <end position="564"/>
    </location>
</feature>
<dbReference type="Gene3D" id="3.30.260.10">
    <property type="entry name" value="TCP-1-like chaperonin intermediate domain"/>
    <property type="match status" value="1"/>
</dbReference>
<dbReference type="InterPro" id="IPR054827">
    <property type="entry name" value="thermosome_alpha"/>
</dbReference>
<dbReference type="Pfam" id="PF00118">
    <property type="entry name" value="Cpn60_TCP1"/>
    <property type="match status" value="1"/>
</dbReference>
<evidence type="ECO:0000256" key="2">
    <source>
        <dbReference type="ARBA" id="ARBA00008020"/>
    </source>
</evidence>
<dbReference type="GO" id="GO:0051082">
    <property type="term" value="F:unfolded protein binding"/>
    <property type="evidence" value="ECO:0007669"/>
    <property type="project" value="InterPro"/>
</dbReference>
<dbReference type="InterPro" id="IPR027413">
    <property type="entry name" value="GROEL-like_equatorial_sf"/>
</dbReference>
<dbReference type="InterPro" id="IPR002423">
    <property type="entry name" value="Cpn60/GroEL/TCP-1"/>
</dbReference>
<dbReference type="GO" id="GO:0016887">
    <property type="term" value="F:ATP hydrolysis activity"/>
    <property type="evidence" value="ECO:0007669"/>
    <property type="project" value="InterPro"/>
</dbReference>
<proteinExistence type="inferred from homology"/>
<evidence type="ECO:0000256" key="3">
    <source>
        <dbReference type="ARBA" id="ARBA00011531"/>
    </source>
</evidence>
<dbReference type="FunFam" id="3.30.260.10:FF:000022">
    <property type="entry name" value="T-complex protein 1 subunit eta"/>
    <property type="match status" value="1"/>
</dbReference>
<evidence type="ECO:0000256" key="4">
    <source>
        <dbReference type="ARBA" id="ARBA00022490"/>
    </source>
</evidence>
<keyword evidence="6 8" id="KW-0067">ATP-binding</keyword>
<dbReference type="RefSeq" id="XP_025374888.1">
    <property type="nucleotide sequence ID" value="XM_025519761.1"/>
</dbReference>
<dbReference type="Gene3D" id="1.10.560.10">
    <property type="entry name" value="GroEL-like equatorial domain"/>
    <property type="match status" value="1"/>
</dbReference>
<dbReference type="STRING" id="215250.A0A316YDH6"/>
<comment type="similarity">
    <text evidence="2 8">Belongs to the TCP-1 chaperonin family.</text>
</comment>
<dbReference type="GO" id="GO:0005524">
    <property type="term" value="F:ATP binding"/>
    <property type="evidence" value="ECO:0007669"/>
    <property type="project" value="UniProtKB-KW"/>
</dbReference>
<dbReference type="SUPFAM" id="SSF52029">
    <property type="entry name" value="GroEL apical domain-like"/>
    <property type="match status" value="1"/>
</dbReference>
<dbReference type="InterPro" id="IPR053374">
    <property type="entry name" value="TCP-1_chaperonin"/>
</dbReference>
<organism evidence="11 12">
    <name type="scientific">Acaromyces ingoldii</name>
    <dbReference type="NCBI Taxonomy" id="215250"/>
    <lineage>
        <taxon>Eukaryota</taxon>
        <taxon>Fungi</taxon>
        <taxon>Dikarya</taxon>
        <taxon>Basidiomycota</taxon>
        <taxon>Ustilaginomycotina</taxon>
        <taxon>Exobasidiomycetes</taxon>
        <taxon>Exobasidiales</taxon>
        <taxon>Cryptobasidiaceae</taxon>
        <taxon>Acaromyces</taxon>
    </lineage>
</organism>
<dbReference type="InterPro" id="IPR012720">
    <property type="entry name" value="Chap_CCT_eta"/>
</dbReference>
<evidence type="ECO:0000256" key="9">
    <source>
        <dbReference type="RuleBase" id="RU365042"/>
    </source>
</evidence>
<dbReference type="PROSITE" id="PS00751">
    <property type="entry name" value="TCP1_2"/>
    <property type="match status" value="1"/>
</dbReference>
<dbReference type="PRINTS" id="PR00304">
    <property type="entry name" value="TCOMPLEXTCP1"/>
</dbReference>
<sequence>MAGSRLGGMMQPPVIVLREGTDTSQGTGQLLSNIGACASVVACVATTLGPRGMDKLMVNERGQATISNDGATILKLLEIVHPAAKTLVDIARAQDAEVGDGTTSVVVLAGEMLKETKSFIEDGVSPHIIIKGYRKAAQLAVERIKEMAVKIDKSDPVAFRDLLMKCAGTSMNSKLIVSQRPFFANMVVDAVSALDQDDLDESLIGVKKVPGGAMQDSLLIKGVAFKKTFAYAGFEQQPKTFKDPKIVCLNVELELKAEKDNAEVRINDVSEYQAIVDAEWQIIYAKLEAIVKTGAKVVLSKLPIGDLATQYFADRDIFCAGRVAADDLRRVVEAVGGSVQSTCSDIEDRHLGTCARFDEVQIGGERFNIFEGCPKAKTATMILRGGAEQFIAEVERSLHDAVMIVKRAIKNNEVVAGGGATEMEVSKYLRDYSRTVHGKQQLIIGAFAKSLEVIPRQLADNAGFEATDVLNKLRMRHAQGHTWDGVDIESEGVADNMEKFVWEPALVKVNAISSAAEAACLILSVDETIRNRPSEQGQPGPKAPPGAAQRAMRPRGRGMGIPRR</sequence>
<feature type="region of interest" description="Disordered" evidence="10">
    <location>
        <begin position="531"/>
        <end position="564"/>
    </location>
</feature>
<feature type="compositionally biased region" description="Low complexity" evidence="10">
    <location>
        <begin position="536"/>
        <end position="551"/>
    </location>
</feature>
<comment type="subunit">
    <text evidence="9">Heterooligomeric complex that forms two stacked rings.</text>
</comment>
<dbReference type="SUPFAM" id="SSF48592">
    <property type="entry name" value="GroEL equatorial domain-like"/>
    <property type="match status" value="1"/>
</dbReference>
<dbReference type="FunCoup" id="A0A316YDH6">
    <property type="interactions" value="778"/>
</dbReference>
<dbReference type="InParanoid" id="A0A316YDH6"/>
<keyword evidence="12" id="KW-1185">Reference proteome</keyword>
<dbReference type="InterPro" id="IPR002194">
    <property type="entry name" value="Chaperonin_TCP-1_CS"/>
</dbReference>
<dbReference type="NCBIfam" id="NF041082">
    <property type="entry name" value="thermosome_alpha"/>
    <property type="match status" value="1"/>
</dbReference>
<dbReference type="CDD" id="cd03340">
    <property type="entry name" value="TCP1_eta"/>
    <property type="match status" value="1"/>
</dbReference>